<organism evidence="2 3">
    <name type="scientific">Chelydra serpentina</name>
    <name type="common">Snapping turtle</name>
    <name type="synonym">Testudo serpentina</name>
    <dbReference type="NCBI Taxonomy" id="8475"/>
    <lineage>
        <taxon>Eukaryota</taxon>
        <taxon>Metazoa</taxon>
        <taxon>Chordata</taxon>
        <taxon>Craniata</taxon>
        <taxon>Vertebrata</taxon>
        <taxon>Euteleostomi</taxon>
        <taxon>Archelosauria</taxon>
        <taxon>Testudinata</taxon>
        <taxon>Testudines</taxon>
        <taxon>Cryptodira</taxon>
        <taxon>Durocryptodira</taxon>
        <taxon>Americhelydia</taxon>
        <taxon>Chelydroidea</taxon>
        <taxon>Chelydridae</taxon>
        <taxon>Chelydra</taxon>
    </lineage>
</organism>
<evidence type="ECO:0000313" key="3">
    <source>
        <dbReference type="Proteomes" id="UP000765507"/>
    </source>
</evidence>
<name>A0A8T1SD80_CHESE</name>
<dbReference type="Proteomes" id="UP000765507">
    <property type="component" value="Unassembled WGS sequence"/>
</dbReference>
<dbReference type="PROSITE" id="PS50209">
    <property type="entry name" value="CARD"/>
    <property type="match status" value="1"/>
</dbReference>
<dbReference type="Pfam" id="PF00619">
    <property type="entry name" value="CARD"/>
    <property type="match status" value="1"/>
</dbReference>
<dbReference type="SUPFAM" id="SSF47986">
    <property type="entry name" value="DEATH domain"/>
    <property type="match status" value="1"/>
</dbReference>
<proteinExistence type="predicted"/>
<dbReference type="PANTHER" id="PTHR22797:SF36">
    <property type="entry name" value="CASPASE RECRUITMENT DOMAIN-CONTAINING PROTEIN 6"/>
    <property type="match status" value="1"/>
</dbReference>
<gene>
    <name evidence="2" type="ORF">G0U57_011800</name>
</gene>
<sequence length="112" mass="13009">MGEEWETLIQFLQKDVDGLLEELSTLSVITEEDYEYLDKLESPVKKTRRLLILIQKKGEPTYQQFLECLENMHPNLPEDLHSEESGECSFLSVSVPLHPQQNKTSMQLQCLL</sequence>
<comment type="caution">
    <text evidence="2">The sequence shown here is derived from an EMBL/GenBank/DDBJ whole genome shotgun (WGS) entry which is preliminary data.</text>
</comment>
<dbReference type="InterPro" id="IPR011029">
    <property type="entry name" value="DEATH-like_dom_sf"/>
</dbReference>
<dbReference type="InterPro" id="IPR001315">
    <property type="entry name" value="CARD"/>
</dbReference>
<evidence type="ECO:0000259" key="1">
    <source>
        <dbReference type="PROSITE" id="PS50209"/>
    </source>
</evidence>
<dbReference type="AlphaFoldDB" id="A0A8T1SD80"/>
<dbReference type="OrthoDB" id="9424511at2759"/>
<dbReference type="CDD" id="cd01671">
    <property type="entry name" value="CARD"/>
    <property type="match status" value="1"/>
</dbReference>
<reference evidence="2 3" key="1">
    <citation type="journal article" date="2020" name="G3 (Bethesda)">
        <title>Draft Genome of the Common Snapping Turtle, Chelydra serpentina, a Model for Phenotypic Plasticity in Reptiles.</title>
        <authorList>
            <person name="Das D."/>
            <person name="Singh S.K."/>
            <person name="Bierstedt J."/>
            <person name="Erickson A."/>
            <person name="Galli G.L.J."/>
            <person name="Crossley D.A. 2nd"/>
            <person name="Rhen T."/>
        </authorList>
    </citation>
    <scope>NUCLEOTIDE SEQUENCE [LARGE SCALE GENOMIC DNA]</scope>
    <source>
        <strain evidence="2">KW</strain>
    </source>
</reference>
<dbReference type="InterPro" id="IPR052685">
    <property type="entry name" value="Apoptosis_Repressor_CARD"/>
</dbReference>
<dbReference type="EMBL" id="JAHGAV010000310">
    <property type="protein sequence ID" value="KAG6926564.1"/>
    <property type="molecule type" value="Genomic_DNA"/>
</dbReference>
<accession>A0A8T1SD80</accession>
<dbReference type="GO" id="GO:0042981">
    <property type="term" value="P:regulation of apoptotic process"/>
    <property type="evidence" value="ECO:0007669"/>
    <property type="project" value="InterPro"/>
</dbReference>
<protein>
    <submittedName>
        <fullName evidence="2">Caspase recruitment domain family member 6</fullName>
    </submittedName>
</protein>
<dbReference type="PANTHER" id="PTHR22797">
    <property type="entry name" value="CARD6/NUCLEOLAR PROTEIN 3"/>
    <property type="match status" value="1"/>
</dbReference>
<keyword evidence="3" id="KW-1185">Reference proteome</keyword>
<feature type="domain" description="CARD" evidence="1">
    <location>
        <begin position="1"/>
        <end position="84"/>
    </location>
</feature>
<dbReference type="Gene3D" id="1.10.533.10">
    <property type="entry name" value="Death Domain, Fas"/>
    <property type="match status" value="1"/>
</dbReference>
<evidence type="ECO:0000313" key="2">
    <source>
        <dbReference type="EMBL" id="KAG6926564.1"/>
    </source>
</evidence>